<accession>A0A0N9ZCV6</accession>
<organism evidence="4 5">
    <name type="scientific">Celeribacter marinus</name>
    <dbReference type="NCBI Taxonomy" id="1397108"/>
    <lineage>
        <taxon>Bacteria</taxon>
        <taxon>Pseudomonadati</taxon>
        <taxon>Pseudomonadota</taxon>
        <taxon>Alphaproteobacteria</taxon>
        <taxon>Rhodobacterales</taxon>
        <taxon>Roseobacteraceae</taxon>
        <taxon>Celeribacter</taxon>
    </lineage>
</organism>
<dbReference type="InterPro" id="IPR013766">
    <property type="entry name" value="Thioredoxin_domain"/>
</dbReference>
<keyword evidence="3" id="KW-0049">Antioxidant</keyword>
<dbReference type="CDD" id="cd03013">
    <property type="entry name" value="PRX5_like"/>
    <property type="match status" value="1"/>
</dbReference>
<dbReference type="GO" id="GO:0005737">
    <property type="term" value="C:cytoplasm"/>
    <property type="evidence" value="ECO:0007669"/>
    <property type="project" value="TreeGrafter"/>
</dbReference>
<dbReference type="Pfam" id="PF08534">
    <property type="entry name" value="Redoxin"/>
    <property type="match status" value="1"/>
</dbReference>
<keyword evidence="3" id="KW-0676">Redox-active center</keyword>
<dbReference type="PATRIC" id="fig|1397108.4.peg.629"/>
<dbReference type="InterPro" id="IPR013740">
    <property type="entry name" value="Redoxin"/>
</dbReference>
<gene>
    <name evidence="4" type="ORF">IMCC12053_608</name>
</gene>
<comment type="catalytic activity">
    <reaction evidence="3">
        <text>a hydroperoxide + 2 glutathione = an alcohol + glutathione disulfide + H2O</text>
        <dbReference type="Rhea" id="RHEA:62632"/>
        <dbReference type="ChEBI" id="CHEBI:15377"/>
        <dbReference type="ChEBI" id="CHEBI:30879"/>
        <dbReference type="ChEBI" id="CHEBI:35924"/>
        <dbReference type="ChEBI" id="CHEBI:57925"/>
        <dbReference type="ChEBI" id="CHEBI:58297"/>
        <dbReference type="EC" id="1.11.1.27"/>
    </reaction>
</comment>
<dbReference type="InterPro" id="IPR037944">
    <property type="entry name" value="PRX5-like"/>
</dbReference>
<dbReference type="EMBL" id="CP012023">
    <property type="protein sequence ID" value="ALI54556.1"/>
    <property type="molecule type" value="Genomic_DNA"/>
</dbReference>
<dbReference type="SUPFAM" id="SSF52833">
    <property type="entry name" value="Thioredoxin-like"/>
    <property type="match status" value="1"/>
</dbReference>
<dbReference type="InterPro" id="IPR036249">
    <property type="entry name" value="Thioredoxin-like_sf"/>
</dbReference>
<dbReference type="Proteomes" id="UP000064920">
    <property type="component" value="Chromosome"/>
</dbReference>
<dbReference type="PANTHER" id="PTHR10430">
    <property type="entry name" value="PEROXIREDOXIN"/>
    <property type="match status" value="1"/>
</dbReference>
<dbReference type="RefSeq" id="WP_062215579.1">
    <property type="nucleotide sequence ID" value="NZ_CP012023.1"/>
</dbReference>
<keyword evidence="5" id="KW-1185">Reference proteome</keyword>
<dbReference type="GO" id="GO:0008379">
    <property type="term" value="F:thioredoxin peroxidase activity"/>
    <property type="evidence" value="ECO:0007669"/>
    <property type="project" value="InterPro"/>
</dbReference>
<protein>
    <recommendedName>
        <fullName evidence="3">Glutathione-dependent peroxiredoxin</fullName>
        <ecNumber evidence="3">1.11.1.27</ecNumber>
    </recommendedName>
</protein>
<keyword evidence="2 3" id="KW-0560">Oxidoreductase</keyword>
<dbReference type="STRING" id="1397108.IMCC12053_608"/>
<dbReference type="EC" id="1.11.1.27" evidence="3"/>
<dbReference type="KEGG" id="cmar:IMCC12053_608"/>
<dbReference type="Gene3D" id="3.40.30.10">
    <property type="entry name" value="Glutaredoxin"/>
    <property type="match status" value="1"/>
</dbReference>
<evidence type="ECO:0000313" key="5">
    <source>
        <dbReference type="Proteomes" id="UP000064920"/>
    </source>
</evidence>
<dbReference type="GO" id="GO:0042744">
    <property type="term" value="P:hydrogen peroxide catabolic process"/>
    <property type="evidence" value="ECO:0007669"/>
    <property type="project" value="TreeGrafter"/>
</dbReference>
<evidence type="ECO:0000256" key="2">
    <source>
        <dbReference type="ARBA" id="ARBA00023002"/>
    </source>
</evidence>
<comment type="similarity">
    <text evidence="3">Belongs to the peroxiredoxin family. Prx5 subfamily.</text>
</comment>
<evidence type="ECO:0000256" key="3">
    <source>
        <dbReference type="RuleBase" id="RU366011"/>
    </source>
</evidence>
<comment type="function">
    <text evidence="3">Thiol-specific peroxidase that catalyzes the reduction of hydrogen peroxide and organic hydroperoxides to water and alcohols, respectively. Plays a role in cell protection against oxidative stress by detoxifying peroxides.</text>
</comment>
<dbReference type="AlphaFoldDB" id="A0A0N9ZCV6"/>
<dbReference type="PANTHER" id="PTHR10430:SF16">
    <property type="entry name" value="PEROXIREDOXIN-5, MITOCHONDRIAL"/>
    <property type="match status" value="1"/>
</dbReference>
<dbReference type="GO" id="GO:0045454">
    <property type="term" value="P:cell redox homeostasis"/>
    <property type="evidence" value="ECO:0007669"/>
    <property type="project" value="TreeGrafter"/>
</dbReference>
<dbReference type="GO" id="GO:0034599">
    <property type="term" value="P:cellular response to oxidative stress"/>
    <property type="evidence" value="ECO:0007669"/>
    <property type="project" value="InterPro"/>
</dbReference>
<proteinExistence type="inferred from homology"/>
<name>A0A0N9ZCV6_9RHOB</name>
<sequence length="183" mass="20138">MKAGYKLPDVTFHTRVRDESIGGDNPFTWEDKTTSDYFAGKRVILFSLPGAFTPTCSTYQLPGFENGFSDFAANGIDAIYCMSVNDSFVMNKWAQSQNLENVSVIPDGSGEFTRRMGMLVRKDNLGFGLRSWRYAAVVNNGVIEAWFEEPGLCDNHGEDPYGVSSPETVMGYLVDAAKGVAAE</sequence>
<dbReference type="OrthoDB" id="9800621at2"/>
<dbReference type="PROSITE" id="PS51352">
    <property type="entry name" value="THIOREDOXIN_2"/>
    <property type="match status" value="1"/>
</dbReference>
<evidence type="ECO:0000313" key="4">
    <source>
        <dbReference type="EMBL" id="ALI54556.1"/>
    </source>
</evidence>
<reference evidence="4 5" key="1">
    <citation type="submission" date="2015-05" db="EMBL/GenBank/DDBJ databases">
        <authorList>
            <person name="Wang D.B."/>
            <person name="Wang M."/>
        </authorList>
    </citation>
    <scope>NUCLEOTIDE SEQUENCE [LARGE SCALE GENOMIC DNA]</scope>
    <source>
        <strain evidence="4 5">IMCC 12053</strain>
    </source>
</reference>
<keyword evidence="1 3" id="KW-0575">Peroxidase</keyword>
<evidence type="ECO:0000256" key="1">
    <source>
        <dbReference type="ARBA" id="ARBA00022559"/>
    </source>
</evidence>